<reference evidence="4 5" key="1">
    <citation type="submission" date="2020-08" db="EMBL/GenBank/DDBJ databases">
        <title>Genome sequence of Diaphorobacter ruginosibacter DSM 27467T.</title>
        <authorList>
            <person name="Hyun D.-W."/>
            <person name="Bae J.-W."/>
        </authorList>
    </citation>
    <scope>NUCLEOTIDE SEQUENCE [LARGE SCALE GENOMIC DNA]</scope>
    <source>
        <strain evidence="4 5">DSM 27467</strain>
    </source>
</reference>
<evidence type="ECO:0000259" key="3">
    <source>
        <dbReference type="PROSITE" id="PS50914"/>
    </source>
</evidence>
<feature type="chain" id="PRO_5028824162" evidence="2">
    <location>
        <begin position="25"/>
        <end position="168"/>
    </location>
</feature>
<dbReference type="Pfam" id="PF04972">
    <property type="entry name" value="BON"/>
    <property type="match status" value="1"/>
</dbReference>
<dbReference type="PROSITE" id="PS50914">
    <property type="entry name" value="BON"/>
    <property type="match status" value="1"/>
</dbReference>
<dbReference type="Proteomes" id="UP000515811">
    <property type="component" value="Chromosome"/>
</dbReference>
<feature type="region of interest" description="Disordered" evidence="1">
    <location>
        <begin position="36"/>
        <end position="76"/>
    </location>
</feature>
<organism evidence="4 5">
    <name type="scientific">Diaphorobacter ruginosibacter</name>
    <dbReference type="NCBI Taxonomy" id="1715720"/>
    <lineage>
        <taxon>Bacteria</taxon>
        <taxon>Pseudomonadati</taxon>
        <taxon>Pseudomonadota</taxon>
        <taxon>Betaproteobacteria</taxon>
        <taxon>Burkholderiales</taxon>
        <taxon>Comamonadaceae</taxon>
        <taxon>Diaphorobacter</taxon>
    </lineage>
</organism>
<keyword evidence="2" id="KW-0732">Signal</keyword>
<dbReference type="Gene3D" id="3.30.1340.30">
    <property type="match status" value="1"/>
</dbReference>
<dbReference type="InterPro" id="IPR007055">
    <property type="entry name" value="BON_dom"/>
</dbReference>
<evidence type="ECO:0000313" key="5">
    <source>
        <dbReference type="Proteomes" id="UP000515811"/>
    </source>
</evidence>
<name>A0A7G9RIE2_9BURK</name>
<proteinExistence type="predicted"/>
<dbReference type="KEGG" id="drg:H9K76_11805"/>
<dbReference type="AlphaFoldDB" id="A0A7G9RIE2"/>
<accession>A0A7G9RIE2</accession>
<sequence>MAFNHNIDNPSRALWLRGSSVALAVLLAAGLAACDKKPGEPSAGQKLDAAVEKTENAAERAKVEAETAANDAKAKMESAAQDASAAARSAASNAAAALDDTAITTKVKAAFAADPNLSAVLISVDTKDGVVKLSGPVKTPDDAAHAERLTQAVEGVKSVVNELKPSNG</sequence>
<dbReference type="RefSeq" id="WP_187595640.1">
    <property type="nucleotide sequence ID" value="NZ_CP060714.1"/>
</dbReference>
<protein>
    <submittedName>
        <fullName evidence="4">BON domain-containing protein</fullName>
    </submittedName>
</protein>
<feature type="signal peptide" evidence="2">
    <location>
        <begin position="1"/>
        <end position="24"/>
    </location>
</feature>
<evidence type="ECO:0000313" key="4">
    <source>
        <dbReference type="EMBL" id="QNN55367.1"/>
    </source>
</evidence>
<dbReference type="InterPro" id="IPR051686">
    <property type="entry name" value="Lipoprotein_DolP"/>
</dbReference>
<dbReference type="SMART" id="SM00749">
    <property type="entry name" value="BON"/>
    <property type="match status" value="1"/>
</dbReference>
<feature type="compositionally biased region" description="Basic and acidic residues" evidence="1">
    <location>
        <begin position="49"/>
        <end position="65"/>
    </location>
</feature>
<keyword evidence="5" id="KW-1185">Reference proteome</keyword>
<dbReference type="PANTHER" id="PTHR34606:SF16">
    <property type="entry name" value="BON DOMAIN-CONTAINING PROTEIN"/>
    <property type="match status" value="1"/>
</dbReference>
<evidence type="ECO:0000256" key="1">
    <source>
        <dbReference type="SAM" id="MobiDB-lite"/>
    </source>
</evidence>
<dbReference type="PANTHER" id="PTHR34606">
    <property type="entry name" value="BON DOMAIN-CONTAINING PROTEIN"/>
    <property type="match status" value="1"/>
</dbReference>
<gene>
    <name evidence="4" type="ORF">H9K76_11805</name>
</gene>
<evidence type="ECO:0000256" key="2">
    <source>
        <dbReference type="SAM" id="SignalP"/>
    </source>
</evidence>
<dbReference type="EMBL" id="CP060714">
    <property type="protein sequence ID" value="QNN55367.1"/>
    <property type="molecule type" value="Genomic_DNA"/>
</dbReference>
<feature type="domain" description="BON" evidence="3">
    <location>
        <begin position="99"/>
        <end position="167"/>
    </location>
</feature>
<dbReference type="InterPro" id="IPR014004">
    <property type="entry name" value="Transpt-assoc_nodulatn_dom_bac"/>
</dbReference>